<dbReference type="InParanoid" id="A0A545AV12"/>
<accession>A0A545AV12</accession>
<proteinExistence type="predicted"/>
<dbReference type="AlphaFoldDB" id="A0A545AV12"/>
<organism evidence="1 2">
    <name type="scientific">Cryptosporangium phraense</name>
    <dbReference type="NCBI Taxonomy" id="2593070"/>
    <lineage>
        <taxon>Bacteria</taxon>
        <taxon>Bacillati</taxon>
        <taxon>Actinomycetota</taxon>
        <taxon>Actinomycetes</taxon>
        <taxon>Cryptosporangiales</taxon>
        <taxon>Cryptosporangiaceae</taxon>
        <taxon>Cryptosporangium</taxon>
    </lineage>
</organism>
<dbReference type="EMBL" id="VIRS01000006">
    <property type="protein sequence ID" value="TQS45154.1"/>
    <property type="molecule type" value="Genomic_DNA"/>
</dbReference>
<gene>
    <name evidence="1" type="ORF">FL583_11720</name>
</gene>
<protein>
    <submittedName>
        <fullName evidence="1">Uncharacterized protein</fullName>
    </submittedName>
</protein>
<reference evidence="1 2" key="1">
    <citation type="submission" date="2019-07" db="EMBL/GenBank/DDBJ databases">
        <title>Cryptosporangium phraense sp. nov., isolated from plant litter.</title>
        <authorList>
            <person name="Suriyachadkun C."/>
        </authorList>
    </citation>
    <scope>NUCLEOTIDE SEQUENCE [LARGE SCALE GENOMIC DNA]</scope>
    <source>
        <strain evidence="1 2">A-T 5661</strain>
    </source>
</reference>
<dbReference type="Proteomes" id="UP000317982">
    <property type="component" value="Unassembled WGS sequence"/>
</dbReference>
<comment type="caution">
    <text evidence="1">The sequence shown here is derived from an EMBL/GenBank/DDBJ whole genome shotgun (WGS) entry which is preliminary data.</text>
</comment>
<evidence type="ECO:0000313" key="2">
    <source>
        <dbReference type="Proteomes" id="UP000317982"/>
    </source>
</evidence>
<name>A0A545AV12_9ACTN</name>
<sequence length="107" mass="12006">MTRRCAWSGFRSGFDLHDINLSVLRLFIQRLERTAEGISGLPGSHLRFDELTPVSPQMHRYWRAVVKTANGALMERPSPLGSALLAREMAHHVAVTALHTFPNTTII</sequence>
<evidence type="ECO:0000313" key="1">
    <source>
        <dbReference type="EMBL" id="TQS45154.1"/>
    </source>
</evidence>
<dbReference type="RefSeq" id="WP_142704604.1">
    <property type="nucleotide sequence ID" value="NZ_VIRS01000006.1"/>
</dbReference>
<keyword evidence="2" id="KW-1185">Reference proteome</keyword>